<protein>
    <submittedName>
        <fullName evidence="1">Uncharacterized protein</fullName>
    </submittedName>
</protein>
<dbReference type="Proteomes" id="UP001429580">
    <property type="component" value="Unassembled WGS sequence"/>
</dbReference>
<dbReference type="EMBL" id="JAASQI010000002">
    <property type="protein sequence ID" value="NIJ57546.1"/>
    <property type="molecule type" value="Genomic_DNA"/>
</dbReference>
<dbReference type="RefSeq" id="WP_166950159.1">
    <property type="nucleotide sequence ID" value="NZ_JAASQI010000002.1"/>
</dbReference>
<evidence type="ECO:0000313" key="2">
    <source>
        <dbReference type="Proteomes" id="UP001429580"/>
    </source>
</evidence>
<evidence type="ECO:0000313" key="1">
    <source>
        <dbReference type="EMBL" id="NIJ57546.1"/>
    </source>
</evidence>
<reference evidence="1 2" key="1">
    <citation type="submission" date="2020-03" db="EMBL/GenBank/DDBJ databases">
        <title>Genomic Encyclopedia of Type Strains, Phase IV (KMG-IV): sequencing the most valuable type-strain genomes for metagenomic binning, comparative biology and taxonomic classification.</title>
        <authorList>
            <person name="Goeker M."/>
        </authorList>
    </citation>
    <scope>NUCLEOTIDE SEQUENCE [LARGE SCALE GENOMIC DNA]</scope>
    <source>
        <strain evidence="1 2">DSM 103870</strain>
    </source>
</reference>
<accession>A0ABX0V3C6</accession>
<sequence length="317" mass="36618">MGIRPRDVTGEVFLFADAFNIRDMFHCRMIIENYPNGHFINVPLVEHHVTTVFAGTVNLQELLDACVVGDVTTLRKISRRTRRSHPIWKDRWLKHAMRKLPRLGIDFLLDPNNRDQLRKNWRYFPFVLTHLARTVSAGQATAFYDGFWPLLPGPIEQQLVCAYLVNVVGRGRVGIATTHTSWLMYDLSKNRVIHKVTPVDLWDIPVEAEFRSSTATLFVMVGGTKFHLSMADNGWLDVADGKGRTQERFLFEIRQERNGQFTISQGGKYLSAERPEVVICNRNSAKDWEMFRFGSLAADLRERDVSFQEVVHSDRRR</sequence>
<gene>
    <name evidence="1" type="ORF">FHS82_001372</name>
</gene>
<dbReference type="InterPro" id="IPR008999">
    <property type="entry name" value="Actin-crosslinking"/>
</dbReference>
<proteinExistence type="predicted"/>
<keyword evidence="2" id="KW-1185">Reference proteome</keyword>
<organism evidence="1 2">
    <name type="scientific">Pseudochelatococcus lubricantis</name>
    <dbReference type="NCBI Taxonomy" id="1538102"/>
    <lineage>
        <taxon>Bacteria</taxon>
        <taxon>Pseudomonadati</taxon>
        <taxon>Pseudomonadota</taxon>
        <taxon>Alphaproteobacteria</taxon>
        <taxon>Hyphomicrobiales</taxon>
        <taxon>Chelatococcaceae</taxon>
        <taxon>Pseudochelatococcus</taxon>
    </lineage>
</organism>
<dbReference type="Gene3D" id="2.80.10.50">
    <property type="match status" value="1"/>
</dbReference>
<comment type="caution">
    <text evidence="1">The sequence shown here is derived from an EMBL/GenBank/DDBJ whole genome shotgun (WGS) entry which is preliminary data.</text>
</comment>
<dbReference type="SUPFAM" id="SSF50405">
    <property type="entry name" value="Actin-crosslinking proteins"/>
    <property type="match status" value="1"/>
</dbReference>
<name>A0ABX0V3C6_9HYPH</name>